<evidence type="ECO:0000259" key="2">
    <source>
        <dbReference type="PROSITE" id="PS51323"/>
    </source>
</evidence>
<comment type="caution">
    <text evidence="3">The sequence shown here is derived from an EMBL/GenBank/DDBJ whole genome shotgun (WGS) entry which is preliminary data.</text>
</comment>
<keyword evidence="4" id="KW-1185">Reference proteome</keyword>
<feature type="non-terminal residue" evidence="3">
    <location>
        <position position="159"/>
    </location>
</feature>
<accession>A0A423TUU8</accession>
<dbReference type="Gene3D" id="4.10.40.20">
    <property type="match status" value="1"/>
</dbReference>
<feature type="compositionally biased region" description="Polar residues" evidence="1">
    <location>
        <begin position="1"/>
        <end position="14"/>
    </location>
</feature>
<proteinExistence type="predicted"/>
<protein>
    <recommendedName>
        <fullName evidence="2">IGFBP N-terminal domain-containing protein</fullName>
    </recommendedName>
</protein>
<dbReference type="PROSITE" id="PS51323">
    <property type="entry name" value="IGFBP_N_2"/>
    <property type="match status" value="1"/>
</dbReference>
<dbReference type="OrthoDB" id="5976811at2759"/>
<reference evidence="3 4" key="1">
    <citation type="submission" date="2018-04" db="EMBL/GenBank/DDBJ databases">
        <authorList>
            <person name="Zhang X."/>
            <person name="Yuan J."/>
            <person name="Li F."/>
            <person name="Xiang J."/>
        </authorList>
    </citation>
    <scope>NUCLEOTIDE SEQUENCE [LARGE SCALE GENOMIC DNA]</scope>
    <source>
        <tissue evidence="3">Muscle</tissue>
    </source>
</reference>
<dbReference type="GO" id="GO:0005576">
    <property type="term" value="C:extracellular region"/>
    <property type="evidence" value="ECO:0007669"/>
    <property type="project" value="InterPro"/>
</dbReference>
<feature type="domain" description="IGFBP N-terminal" evidence="2">
    <location>
        <begin position="124"/>
        <end position="159"/>
    </location>
</feature>
<evidence type="ECO:0000313" key="3">
    <source>
        <dbReference type="EMBL" id="ROT80235.1"/>
    </source>
</evidence>
<evidence type="ECO:0000256" key="1">
    <source>
        <dbReference type="SAM" id="MobiDB-lite"/>
    </source>
</evidence>
<gene>
    <name evidence="3" type="ORF">C7M84_001034</name>
</gene>
<sequence length="159" mass="17274">MKKITTGTKESTPRGQPLPRRRPFVSKFPSDPHSQQDHPRQADGMLDSQCRDPLPGLPRSPLAFRGCEDVRYGNLLGNTCERQGSVGDDLTSLCDLRTHALQQDANMKPLLVLVASVAALHVCSGLSCQPCSEVKCSRPRGCAFGTVRDVCGCCYVCAK</sequence>
<organism evidence="3 4">
    <name type="scientific">Penaeus vannamei</name>
    <name type="common">Whiteleg shrimp</name>
    <name type="synonym">Litopenaeus vannamei</name>
    <dbReference type="NCBI Taxonomy" id="6689"/>
    <lineage>
        <taxon>Eukaryota</taxon>
        <taxon>Metazoa</taxon>
        <taxon>Ecdysozoa</taxon>
        <taxon>Arthropoda</taxon>
        <taxon>Crustacea</taxon>
        <taxon>Multicrustacea</taxon>
        <taxon>Malacostraca</taxon>
        <taxon>Eumalacostraca</taxon>
        <taxon>Eucarida</taxon>
        <taxon>Decapoda</taxon>
        <taxon>Dendrobranchiata</taxon>
        <taxon>Penaeoidea</taxon>
        <taxon>Penaeidae</taxon>
        <taxon>Penaeus</taxon>
    </lineage>
</organism>
<name>A0A423TUU8_PENVA</name>
<evidence type="ECO:0000313" key="4">
    <source>
        <dbReference type="Proteomes" id="UP000283509"/>
    </source>
</evidence>
<dbReference type="AlphaFoldDB" id="A0A423TUU8"/>
<dbReference type="EMBL" id="QCYY01001139">
    <property type="protein sequence ID" value="ROT80235.1"/>
    <property type="molecule type" value="Genomic_DNA"/>
</dbReference>
<reference evidence="3 4" key="2">
    <citation type="submission" date="2019-01" db="EMBL/GenBank/DDBJ databases">
        <title>The decoding of complex shrimp genome reveals the adaptation for benthos swimmer, frequently molting mechanism and breeding impact on genome.</title>
        <authorList>
            <person name="Sun Y."/>
            <person name="Gao Y."/>
            <person name="Yu Y."/>
        </authorList>
    </citation>
    <scope>NUCLEOTIDE SEQUENCE [LARGE SCALE GENOMIC DNA]</scope>
    <source>
        <tissue evidence="3">Muscle</tissue>
    </source>
</reference>
<feature type="region of interest" description="Disordered" evidence="1">
    <location>
        <begin position="1"/>
        <end position="52"/>
    </location>
</feature>
<dbReference type="Proteomes" id="UP000283509">
    <property type="component" value="Unassembled WGS sequence"/>
</dbReference>
<dbReference type="InterPro" id="IPR000867">
    <property type="entry name" value="IGFBP-like"/>
</dbReference>